<reference evidence="1" key="1">
    <citation type="journal article" date="2014" name="Genome Biol. Evol.">
        <title>Pangenome evidence for extensive interdomain horizontal transfer affecting lineage core and shell genes in uncultured planktonic thaumarchaeota and euryarchaeota.</title>
        <authorList>
            <person name="Deschamps P."/>
            <person name="Zivanovic Y."/>
            <person name="Moreira D."/>
            <person name="Rodriguez-Valera F."/>
            <person name="Lopez-Garcia P."/>
        </authorList>
    </citation>
    <scope>NUCLEOTIDE SEQUENCE</scope>
</reference>
<dbReference type="InterPro" id="IPR023296">
    <property type="entry name" value="Glyco_hydro_beta-prop_sf"/>
</dbReference>
<name>A0A075FGZ3_9ARCH</name>
<evidence type="ECO:0008006" key="2">
    <source>
        <dbReference type="Google" id="ProtNLM"/>
    </source>
</evidence>
<organism evidence="1">
    <name type="scientific">uncultured marine thaumarchaeote AD1000_02_C08</name>
    <dbReference type="NCBI Taxonomy" id="1455880"/>
    <lineage>
        <taxon>Archaea</taxon>
        <taxon>Nitrososphaerota</taxon>
        <taxon>environmental samples</taxon>
    </lineage>
</organism>
<protein>
    <recommendedName>
        <fullName evidence="2">Glycosyl hydrolase</fullName>
    </recommendedName>
</protein>
<accession>A0A075FGZ3</accession>
<sequence>MNGADWDLETDSLSSVFNGASFANAILTNDGFVRIYFDLEIDSDQRGEGGVGIASALSENGIDGWVDEGLIIEPRRSFEDLSAVEASELSGAKVITTNSGEYRMYLTETFVVGFALDSVSKVWGLTSDDGLVWSWDEKVTLEYSEDFEGVGKTIYVDSVSEVEVVPFGNGWLMFYTANSELFAATSDNGINGWKKIGSLDLKITDVTIISLGSARTSDAQYKIYGEEENDSEEAGARIEATTVGKNWISSFVLTVS</sequence>
<proteinExistence type="predicted"/>
<dbReference type="AlphaFoldDB" id="A0A075FGZ3"/>
<evidence type="ECO:0000313" key="1">
    <source>
        <dbReference type="EMBL" id="AIE90303.1"/>
    </source>
</evidence>
<dbReference type="Gene3D" id="2.115.10.20">
    <property type="entry name" value="Glycosyl hydrolase domain, family 43"/>
    <property type="match status" value="1"/>
</dbReference>
<dbReference type="SUPFAM" id="SSF75005">
    <property type="entry name" value="Arabinanase/levansucrase/invertase"/>
    <property type="match status" value="1"/>
</dbReference>
<dbReference type="EMBL" id="KF900305">
    <property type="protein sequence ID" value="AIE90303.1"/>
    <property type="molecule type" value="Genomic_DNA"/>
</dbReference>